<dbReference type="Proteomes" id="UP001638015">
    <property type="component" value="Unassembled WGS sequence"/>
</dbReference>
<evidence type="ECO:0000256" key="1">
    <source>
        <dbReference type="SAM" id="MobiDB-lite"/>
    </source>
</evidence>
<accession>A0ABW9MTP2</accession>
<dbReference type="RefSeq" id="WP_410032118.1">
    <property type="nucleotide sequence ID" value="NZ_JBGMEH010000001.1"/>
</dbReference>
<gene>
    <name evidence="3" type="ORF">ACCQ40_00180</name>
</gene>
<proteinExistence type="predicted"/>
<keyword evidence="4" id="KW-1185">Reference proteome</keyword>
<dbReference type="PROSITE" id="PS51257">
    <property type="entry name" value="PROKAR_LIPOPROTEIN"/>
    <property type="match status" value="1"/>
</dbReference>
<evidence type="ECO:0000256" key="2">
    <source>
        <dbReference type="SAM" id="SignalP"/>
    </source>
</evidence>
<feature type="compositionally biased region" description="Basic and acidic residues" evidence="1">
    <location>
        <begin position="34"/>
        <end position="57"/>
    </location>
</feature>
<feature type="chain" id="PRO_5047032458" evidence="2">
    <location>
        <begin position="26"/>
        <end position="359"/>
    </location>
</feature>
<dbReference type="PIRSF" id="PIRSF027386">
    <property type="entry name" value="UCP027386_ABC_sbc_TM0202"/>
    <property type="match status" value="1"/>
</dbReference>
<feature type="region of interest" description="Disordered" evidence="1">
    <location>
        <begin position="21"/>
        <end position="57"/>
    </location>
</feature>
<dbReference type="Gene3D" id="3.40.190.10">
    <property type="entry name" value="Periplasmic binding protein-like II"/>
    <property type="match status" value="2"/>
</dbReference>
<dbReference type="InterPro" id="IPR027024">
    <property type="entry name" value="UCP027386_ABC_sbc_TM0202"/>
</dbReference>
<feature type="compositionally biased region" description="Polar residues" evidence="1">
    <location>
        <begin position="21"/>
        <end position="33"/>
    </location>
</feature>
<dbReference type="EMBL" id="JBGMEH010000001">
    <property type="protein sequence ID" value="MFO3715198.1"/>
    <property type="molecule type" value="Genomic_DNA"/>
</dbReference>
<evidence type="ECO:0000313" key="3">
    <source>
        <dbReference type="EMBL" id="MFO3715198.1"/>
    </source>
</evidence>
<feature type="signal peptide" evidence="2">
    <location>
        <begin position="1"/>
        <end position="25"/>
    </location>
</feature>
<sequence>MKFKSKSLVILLALGLIGCSSNTTNDENNNKTAEQVEKSEKVEETQIEKPEEKQAEVAEEKNEATYQGNLAMLKGPTSAGAINMLDSSKNENSSFIFNESVEGAPDAVIPQLVSGEADMAIIPPNLASTVYNKTDGKIKVLAINNLGVLYLVENGDLDINSIEDLVNSGETIYTSGKGATPDLAINEVIKNAGFSESDVNIEYLAEASEVSQKMIAGEAKVALLPEPMVTNVLMKNENAKVALDINKLYEEATSSPLISAVLVARSEYLDEIDVSLLLEMYEKSIDEANVNVDATAALLRKYDIMPEAVAKKALPNLALKYIDGDEMKTMVESYLDHLYQSNPQLVGGSLPADDFYYTK</sequence>
<dbReference type="SUPFAM" id="SSF53850">
    <property type="entry name" value="Periplasmic binding protein-like II"/>
    <property type="match status" value="1"/>
</dbReference>
<reference evidence="3 4" key="1">
    <citation type="journal article" date="2025" name="Anaerobe">
        <title>Description of Anaerococcus kampingiae sp. nov., Anaerococcus groningensis sp. nov., Anaerococcus martiniensis sp. nov., and Anaerococcus cruorum sp. nov., isolated from human clinical specimens.</title>
        <authorList>
            <person name="Boiten K.E."/>
            <person name="Meijer J."/>
            <person name="van Wezel E.M."/>
            <person name="Veloo A.C.M."/>
        </authorList>
    </citation>
    <scope>NUCLEOTIDE SEQUENCE [LARGE SCALE GENOMIC DNA]</scope>
    <source>
        <strain evidence="3 4">ENR1039</strain>
    </source>
</reference>
<name>A0ABW9MTP2_9FIRM</name>
<protein>
    <submittedName>
        <fullName evidence="3">ABC transporter substrate-binding protein</fullName>
    </submittedName>
</protein>
<dbReference type="PANTHER" id="PTHR30024:SF46">
    <property type="entry name" value="ABC TRANSPORTER, SUBSTRATE-BINDING LIPOPROTEIN"/>
    <property type="match status" value="1"/>
</dbReference>
<evidence type="ECO:0000313" key="4">
    <source>
        <dbReference type="Proteomes" id="UP001638015"/>
    </source>
</evidence>
<dbReference type="PANTHER" id="PTHR30024">
    <property type="entry name" value="ALIPHATIC SULFONATES-BINDING PROTEIN-RELATED"/>
    <property type="match status" value="1"/>
</dbReference>
<keyword evidence="2" id="KW-0732">Signal</keyword>
<comment type="caution">
    <text evidence="3">The sequence shown here is derived from an EMBL/GenBank/DDBJ whole genome shotgun (WGS) entry which is preliminary data.</text>
</comment>
<organism evidence="3 4">
    <name type="scientific">Anaerococcus cruorum</name>
    <dbReference type="NCBI Taxonomy" id="3115617"/>
    <lineage>
        <taxon>Bacteria</taxon>
        <taxon>Bacillati</taxon>
        <taxon>Bacillota</taxon>
        <taxon>Tissierellia</taxon>
        <taxon>Tissierellales</taxon>
        <taxon>Peptoniphilaceae</taxon>
        <taxon>Anaerococcus</taxon>
    </lineage>
</organism>